<evidence type="ECO:0000313" key="3">
    <source>
        <dbReference type="Proteomes" id="UP000465361"/>
    </source>
</evidence>
<keyword evidence="3" id="KW-1185">Reference proteome</keyword>
<feature type="domain" description="Type I restriction enzyme HindI endonuclease subunit-like C-terminal" evidence="1">
    <location>
        <begin position="58"/>
        <end position="135"/>
    </location>
</feature>
<organism evidence="2 3">
    <name type="scientific">Mycobacterium botniense</name>
    <dbReference type="NCBI Taxonomy" id="84962"/>
    <lineage>
        <taxon>Bacteria</taxon>
        <taxon>Bacillati</taxon>
        <taxon>Actinomycetota</taxon>
        <taxon>Actinomycetes</taxon>
        <taxon>Mycobacteriales</taxon>
        <taxon>Mycobacteriaceae</taxon>
        <taxon>Mycobacterium</taxon>
    </lineage>
</organism>
<reference evidence="2 3" key="1">
    <citation type="journal article" date="2019" name="Emerg. Microbes Infect.">
        <title>Comprehensive subspecies identification of 175 nontuberculous mycobacteria species based on 7547 genomic profiles.</title>
        <authorList>
            <person name="Matsumoto Y."/>
            <person name="Kinjo T."/>
            <person name="Motooka D."/>
            <person name="Nabeya D."/>
            <person name="Jung N."/>
            <person name="Uechi K."/>
            <person name="Horii T."/>
            <person name="Iida T."/>
            <person name="Fujita J."/>
            <person name="Nakamura S."/>
        </authorList>
    </citation>
    <scope>NUCLEOTIDE SEQUENCE [LARGE SCALE GENOMIC DNA]</scope>
    <source>
        <strain evidence="2 3">JCM 17322</strain>
    </source>
</reference>
<sequence>MVGMPGILFLMPLDAVDDVLKTALRPESQVAESENWRAYRLLTEGVPVDFRASDGSIRAVAGTADWLLGYHPGLPELPCTKETPCLKCRFMAHARRARSLFAMCVPADEALAIREDVAFIEAVRASIAKIEARTARAPTSRPKST</sequence>
<dbReference type="InterPro" id="IPR021810">
    <property type="entry name" value="T1RH-like_C"/>
</dbReference>
<dbReference type="AlphaFoldDB" id="A0A7I9Y075"/>
<dbReference type="RefSeq" id="WP_371869025.1">
    <property type="nucleotide sequence ID" value="NZ_BLKW01000004.1"/>
</dbReference>
<evidence type="ECO:0000259" key="1">
    <source>
        <dbReference type="Pfam" id="PF11867"/>
    </source>
</evidence>
<dbReference type="Proteomes" id="UP000465361">
    <property type="component" value="Unassembled WGS sequence"/>
</dbReference>
<gene>
    <name evidence="2" type="ORF">MBOT_27850</name>
</gene>
<evidence type="ECO:0000313" key="2">
    <source>
        <dbReference type="EMBL" id="GFG75420.1"/>
    </source>
</evidence>
<comment type="caution">
    <text evidence="2">The sequence shown here is derived from an EMBL/GenBank/DDBJ whole genome shotgun (WGS) entry which is preliminary data.</text>
</comment>
<accession>A0A7I9Y075</accession>
<name>A0A7I9Y075_9MYCO</name>
<dbReference type="Pfam" id="PF11867">
    <property type="entry name" value="T1RH-like_C"/>
    <property type="match status" value="1"/>
</dbReference>
<proteinExistence type="predicted"/>
<dbReference type="EMBL" id="BLKW01000004">
    <property type="protein sequence ID" value="GFG75420.1"/>
    <property type="molecule type" value="Genomic_DNA"/>
</dbReference>
<protein>
    <recommendedName>
        <fullName evidence="1">Type I restriction enzyme HindI endonuclease subunit-like C-terminal domain-containing protein</fullName>
    </recommendedName>
</protein>